<dbReference type="FunFam" id="2.40.160.120:FF:000001">
    <property type="entry name" value="Oxysterol-binding protein"/>
    <property type="match status" value="1"/>
</dbReference>
<evidence type="ECO:0000256" key="2">
    <source>
        <dbReference type="ARBA" id="ARBA00023121"/>
    </source>
</evidence>
<dbReference type="Proteomes" id="UP000261520">
    <property type="component" value="Unplaced"/>
</dbReference>
<feature type="region of interest" description="Disordered" evidence="5">
    <location>
        <begin position="371"/>
        <end position="393"/>
    </location>
</feature>
<dbReference type="Ensembl" id="ENSPMGT00000015402.1">
    <property type="protein sequence ID" value="ENSPMGP00000014435.1"/>
    <property type="gene ID" value="ENSPMGG00000011815.1"/>
</dbReference>
<dbReference type="Gene3D" id="2.40.160.120">
    <property type="match status" value="1"/>
</dbReference>
<evidence type="ECO:0000256" key="3">
    <source>
        <dbReference type="RuleBase" id="RU003844"/>
    </source>
</evidence>
<accession>A0A3B4ACK4</accession>
<dbReference type="InterPro" id="IPR018494">
    <property type="entry name" value="Oxysterol-bd_CS"/>
</dbReference>
<name>A0A3B4ACK4_9GOBI</name>
<dbReference type="InterPro" id="IPR037239">
    <property type="entry name" value="OSBP_sf"/>
</dbReference>
<evidence type="ECO:0000313" key="6">
    <source>
        <dbReference type="Ensembl" id="ENSPMGP00000014435.1"/>
    </source>
</evidence>
<dbReference type="GO" id="GO:0120009">
    <property type="term" value="P:intermembrane lipid transfer"/>
    <property type="evidence" value="ECO:0007669"/>
    <property type="project" value="UniProtKB-ARBA"/>
</dbReference>
<dbReference type="PANTHER" id="PTHR10972:SF15">
    <property type="entry name" value="OXYSTEROL-BINDING PROTEIN-RELATED PROTEIN 3"/>
    <property type="match status" value="1"/>
</dbReference>
<keyword evidence="2" id="KW-0446">Lipid-binding</keyword>
<dbReference type="AlphaFoldDB" id="A0A3B4ACK4"/>
<organism evidence="6 7">
    <name type="scientific">Periophthalmus magnuspinnatus</name>
    <dbReference type="NCBI Taxonomy" id="409849"/>
    <lineage>
        <taxon>Eukaryota</taxon>
        <taxon>Metazoa</taxon>
        <taxon>Chordata</taxon>
        <taxon>Craniata</taxon>
        <taxon>Vertebrata</taxon>
        <taxon>Euteleostomi</taxon>
        <taxon>Actinopterygii</taxon>
        <taxon>Neopterygii</taxon>
        <taxon>Teleostei</taxon>
        <taxon>Neoteleostei</taxon>
        <taxon>Acanthomorphata</taxon>
        <taxon>Gobiaria</taxon>
        <taxon>Gobiiformes</taxon>
        <taxon>Gobioidei</taxon>
        <taxon>Gobiidae</taxon>
        <taxon>Oxudercinae</taxon>
        <taxon>Periophthalmus</taxon>
    </lineage>
</organism>
<evidence type="ECO:0000313" key="7">
    <source>
        <dbReference type="Proteomes" id="UP000261520"/>
    </source>
</evidence>
<reference evidence="6" key="1">
    <citation type="submission" date="2025-08" db="UniProtKB">
        <authorList>
            <consortium name="Ensembl"/>
        </authorList>
    </citation>
    <scope>IDENTIFICATION</scope>
</reference>
<dbReference type="GO" id="GO:0005829">
    <property type="term" value="C:cytosol"/>
    <property type="evidence" value="ECO:0007669"/>
    <property type="project" value="TreeGrafter"/>
</dbReference>
<dbReference type="PROSITE" id="PS01013">
    <property type="entry name" value="OSBP"/>
    <property type="match status" value="1"/>
</dbReference>
<protein>
    <recommendedName>
        <fullName evidence="4">Oxysterol-binding protein</fullName>
    </recommendedName>
</protein>
<reference evidence="6" key="2">
    <citation type="submission" date="2025-09" db="UniProtKB">
        <authorList>
            <consortium name="Ensembl"/>
        </authorList>
    </citation>
    <scope>IDENTIFICATION</scope>
</reference>
<evidence type="ECO:0000256" key="5">
    <source>
        <dbReference type="SAM" id="MobiDB-lite"/>
    </source>
</evidence>
<dbReference type="PANTHER" id="PTHR10972">
    <property type="entry name" value="OXYSTEROL-BINDING PROTEIN-RELATED"/>
    <property type="match status" value="1"/>
</dbReference>
<evidence type="ECO:0000256" key="1">
    <source>
        <dbReference type="ARBA" id="ARBA00008842"/>
    </source>
</evidence>
<dbReference type="GO" id="GO:0031965">
    <property type="term" value="C:nuclear membrane"/>
    <property type="evidence" value="ECO:0007669"/>
    <property type="project" value="TreeGrafter"/>
</dbReference>
<dbReference type="SUPFAM" id="SSF144000">
    <property type="entry name" value="Oxysterol-binding protein-like"/>
    <property type="match status" value="1"/>
</dbReference>
<keyword evidence="7" id="KW-1185">Reference proteome</keyword>
<proteinExistence type="inferred from homology"/>
<dbReference type="InterPro" id="IPR000648">
    <property type="entry name" value="Oxysterol-bd"/>
</dbReference>
<dbReference type="GO" id="GO:0005886">
    <property type="term" value="C:plasma membrane"/>
    <property type="evidence" value="ECO:0007669"/>
    <property type="project" value="TreeGrafter"/>
</dbReference>
<comment type="similarity">
    <text evidence="1 3">Belongs to the OSBP family.</text>
</comment>
<sequence>MDDSHHLVHQVSNESRASIAESLSEFFDAHEVLLSASSSENEVSVQNTRATKLFHVDCCMYVTTGLVENGSVLYQRRSCLPSPSPNSSTISLWNILRNNIGKDLSKVAMPVHLNEPLNTLQRLCEELEYSELLDQAASTQDPFERMVYISTFVVSGYASSYYRTGGKPFNPVLGETYECDRPDKGFRFLAEQVSHHPPISACHAESKNFIFWQDVRCKNKFWGKSMEIVPIGTTHVTLFGDHYEWNKVTSCVHNILSGQRWIEHYGEITIRNTSSDVCHVNEIEGTVTDKKGKVVHRLFGKWHEAVYCGDPPTATCVWRASAIPVDFEQYYGFTKFAIELNEPHPSLKLLLPPTDTRLRVDQRLLEEGKLEEAEEQKQRIEDMQRQRRKTLEESNVTHEPKFFRYGQNV</sequence>
<keyword evidence="4" id="KW-0813">Transport</keyword>
<dbReference type="GO" id="GO:0097038">
    <property type="term" value="C:perinuclear endoplasmic reticulum"/>
    <property type="evidence" value="ECO:0007669"/>
    <property type="project" value="TreeGrafter"/>
</dbReference>
<keyword evidence="4" id="KW-0445">Lipid transport</keyword>
<dbReference type="GO" id="GO:0015485">
    <property type="term" value="F:cholesterol binding"/>
    <property type="evidence" value="ECO:0007669"/>
    <property type="project" value="TreeGrafter"/>
</dbReference>
<evidence type="ECO:0000256" key="4">
    <source>
        <dbReference type="RuleBase" id="RU003845"/>
    </source>
</evidence>
<dbReference type="Gene3D" id="3.30.70.3490">
    <property type="match status" value="1"/>
</dbReference>
<dbReference type="Pfam" id="PF01237">
    <property type="entry name" value="Oxysterol_BP"/>
    <property type="match status" value="1"/>
</dbReference>